<dbReference type="Proteomes" id="UP001236569">
    <property type="component" value="Unassembled WGS sequence"/>
</dbReference>
<sequence length="104" mass="12140">MKEEEFIDLIPPMGFCCATDKITVDGMNVGYMYREEPEDKMDSGWRFFSGTENQEYVDDPNNTMFYHVNTIANYDKAIIPYLNLPFGTSLERVKDTDKFEIIVE</sequence>
<keyword evidence="3" id="KW-1185">Reference proteome</keyword>
<dbReference type="Pfam" id="PF09951">
    <property type="entry name" value="Imm33"/>
    <property type="match status" value="1"/>
</dbReference>
<reference evidence="2 3" key="1">
    <citation type="submission" date="2023-05" db="EMBL/GenBank/DDBJ databases">
        <title>Novel species of genus Flectobacillus isolated from stream in China.</title>
        <authorList>
            <person name="Lu H."/>
        </authorList>
    </citation>
    <scope>NUCLEOTIDE SEQUENCE [LARGE SCALE GENOMIC DNA]</scope>
    <source>
        <strain evidence="2 3">DC10W</strain>
    </source>
</reference>
<dbReference type="RefSeq" id="WP_283368924.1">
    <property type="nucleotide sequence ID" value="NZ_JASHID010000003.1"/>
</dbReference>
<dbReference type="PANTHER" id="PTHR38743">
    <property type="entry name" value="SIMILAR TO GLYOXYLASE I FAMILY PROTEIN"/>
    <property type="match status" value="1"/>
</dbReference>
<organism evidence="2 3">
    <name type="scientific">Flectobacillus longus</name>
    <dbReference type="NCBI Taxonomy" id="2984207"/>
    <lineage>
        <taxon>Bacteria</taxon>
        <taxon>Pseudomonadati</taxon>
        <taxon>Bacteroidota</taxon>
        <taxon>Cytophagia</taxon>
        <taxon>Cytophagales</taxon>
        <taxon>Flectobacillaceae</taxon>
        <taxon>Flectobacillus</taxon>
    </lineage>
</organism>
<evidence type="ECO:0000259" key="1">
    <source>
        <dbReference type="Pfam" id="PF09951"/>
    </source>
</evidence>
<proteinExistence type="predicted"/>
<protein>
    <submittedName>
        <fullName evidence="2">DUF2185 domain-containing protein</fullName>
    </submittedName>
</protein>
<feature type="domain" description="Immunity protein Imm33" evidence="1">
    <location>
        <begin position="16"/>
        <end position="99"/>
    </location>
</feature>
<evidence type="ECO:0000313" key="2">
    <source>
        <dbReference type="EMBL" id="MDI9863653.1"/>
    </source>
</evidence>
<dbReference type="PANTHER" id="PTHR38743:SF2">
    <property type="entry name" value="DUF2185 DOMAIN-CONTAINING PROTEIN"/>
    <property type="match status" value="1"/>
</dbReference>
<evidence type="ECO:0000313" key="3">
    <source>
        <dbReference type="Proteomes" id="UP001236569"/>
    </source>
</evidence>
<dbReference type="EMBL" id="JASHID010000003">
    <property type="protein sequence ID" value="MDI9863653.1"/>
    <property type="molecule type" value="Genomic_DNA"/>
</dbReference>
<accession>A0ABT6YKI4</accession>
<gene>
    <name evidence="2" type="ORF">QM480_04920</name>
</gene>
<name>A0ABT6YKI4_9BACT</name>
<dbReference type="InterPro" id="IPR018689">
    <property type="entry name" value="Imm33_dom"/>
</dbReference>
<comment type="caution">
    <text evidence="2">The sequence shown here is derived from an EMBL/GenBank/DDBJ whole genome shotgun (WGS) entry which is preliminary data.</text>
</comment>